<dbReference type="EMBL" id="CP110257">
    <property type="protein sequence ID" value="UZD53696.1"/>
    <property type="molecule type" value="Genomic_DNA"/>
</dbReference>
<dbReference type="PANTHER" id="PTHR40660:SF1">
    <property type="entry name" value="5'-PHOSPHATE OXIDASE PUTATIVE DOMAIN-CONTAINING PROTEIN-RELATED"/>
    <property type="match status" value="1"/>
</dbReference>
<dbReference type="Pfam" id="PF01243">
    <property type="entry name" value="PNPOx_N"/>
    <property type="match status" value="1"/>
</dbReference>
<evidence type="ECO:0000259" key="2">
    <source>
        <dbReference type="SMART" id="SM00065"/>
    </source>
</evidence>
<dbReference type="Gene3D" id="3.30.450.40">
    <property type="match status" value="1"/>
</dbReference>
<keyword evidence="4" id="KW-1185">Reference proteome</keyword>
<dbReference type="Gene3D" id="2.30.110.10">
    <property type="entry name" value="Electron Transport, Fmn-binding Protein, Chain A"/>
    <property type="match status" value="1"/>
</dbReference>
<dbReference type="InterPro" id="IPR029016">
    <property type="entry name" value="GAF-like_dom_sf"/>
</dbReference>
<protein>
    <submittedName>
        <fullName evidence="3">GAF domain-containing protein</fullName>
    </submittedName>
</protein>
<dbReference type="SUPFAM" id="SSF55781">
    <property type="entry name" value="GAF domain-like"/>
    <property type="match status" value="1"/>
</dbReference>
<dbReference type="InterPro" id="IPR012349">
    <property type="entry name" value="Split_barrel_FMN-bd"/>
</dbReference>
<organism evidence="3 4">
    <name type="scientific">Caldimonas aquatica</name>
    <dbReference type="NCBI Taxonomy" id="376175"/>
    <lineage>
        <taxon>Bacteria</taxon>
        <taxon>Pseudomonadati</taxon>
        <taxon>Pseudomonadota</taxon>
        <taxon>Betaproteobacteria</taxon>
        <taxon>Burkholderiales</taxon>
        <taxon>Sphaerotilaceae</taxon>
        <taxon>Caldimonas</taxon>
    </lineage>
</organism>
<dbReference type="InterPro" id="IPR003018">
    <property type="entry name" value="GAF"/>
</dbReference>
<dbReference type="Pfam" id="PF13185">
    <property type="entry name" value="GAF_2"/>
    <property type="match status" value="1"/>
</dbReference>
<reference evidence="3" key="1">
    <citation type="submission" date="2022-10" db="EMBL/GenBank/DDBJ databases">
        <title>Complete genome sequence of Schlegelella aquatica LMG 23380.</title>
        <authorList>
            <person name="Musilova J."/>
            <person name="Kourilova X."/>
            <person name="Bezdicek M."/>
            <person name="Hermankova K."/>
            <person name="Obruca S."/>
            <person name="Sedlar K."/>
        </authorList>
    </citation>
    <scope>NUCLEOTIDE SEQUENCE</scope>
    <source>
        <strain evidence="3">LMG 23380</strain>
    </source>
</reference>
<dbReference type="RefSeq" id="WP_264891279.1">
    <property type="nucleotide sequence ID" value="NZ_CP110257.1"/>
</dbReference>
<sequence>MAADLTVDDIRPCLEGAIPAMMATCDLAGVPNVAYLSQVEYVDSRHVALSFQFFNTTRKNVLQNPQAEILLVHPHTGGLYRLQARYLRTETTGPLFERMKARLSGIASHSGMSGVFRLQGADLYEVERVEHVPKLDLPVTTRGSGLLAALRRCSQQIAHCTDLGTLVHTLLESLEQELGIRHSMMLMVDAAGERLYTVASRGYPASGVGSEVPIGRGVIGVAARERTPVRISHLTAEYTYSQAVRESLARTGHADALETAIPWPGLREPHSQMAVPVFASGELLGVLFVESPETLRFSYDDEDALVALAGQLGPLIRQCQLHAEAPDDPVSPGQRTEAEPPPASQAVSEPSASGSPLLVRYYPVDGSVFFGVDYVIKGVAGSILWTLLQEYASSGRCDFTNRELRLDPRVRLPDVCDNLEARLVLLRQRLAERDGGVTLEKSGRGRLRLRVSRPLTLQDMNA</sequence>
<proteinExistence type="predicted"/>
<evidence type="ECO:0000256" key="1">
    <source>
        <dbReference type="SAM" id="MobiDB-lite"/>
    </source>
</evidence>
<dbReference type="PANTHER" id="PTHR40660">
    <property type="entry name" value="5'-PHOSPHATE OXIDASE PUTATIVE DOMAIN-CONTAINING PROTEIN-RELATED"/>
    <property type="match status" value="1"/>
</dbReference>
<dbReference type="InterPro" id="IPR011576">
    <property type="entry name" value="Pyridox_Oxase_N"/>
</dbReference>
<gene>
    <name evidence="3" type="ORF">OMP39_08275</name>
</gene>
<name>A0ABY6MMG1_9BURK</name>
<evidence type="ECO:0000313" key="3">
    <source>
        <dbReference type="EMBL" id="UZD53696.1"/>
    </source>
</evidence>
<evidence type="ECO:0000313" key="4">
    <source>
        <dbReference type="Proteomes" id="UP001163266"/>
    </source>
</evidence>
<dbReference type="SMART" id="SM00065">
    <property type="entry name" value="GAF"/>
    <property type="match status" value="1"/>
</dbReference>
<feature type="domain" description="GAF" evidence="2">
    <location>
        <begin position="162"/>
        <end position="326"/>
    </location>
</feature>
<accession>A0ABY6MMG1</accession>
<feature type="region of interest" description="Disordered" evidence="1">
    <location>
        <begin position="324"/>
        <end position="352"/>
    </location>
</feature>
<dbReference type="Proteomes" id="UP001163266">
    <property type="component" value="Chromosome"/>
</dbReference>
<dbReference type="SUPFAM" id="SSF50475">
    <property type="entry name" value="FMN-binding split barrel"/>
    <property type="match status" value="1"/>
</dbReference>